<keyword evidence="4 5" id="KW-0472">Membrane</keyword>
<feature type="transmembrane region" description="Helical" evidence="5">
    <location>
        <begin position="167"/>
        <end position="186"/>
    </location>
</feature>
<dbReference type="GO" id="GO:0016020">
    <property type="term" value="C:membrane"/>
    <property type="evidence" value="ECO:0007669"/>
    <property type="project" value="UniProtKB-SubCell"/>
</dbReference>
<dbReference type="CDD" id="cd17317">
    <property type="entry name" value="MFS_SLC22"/>
    <property type="match status" value="1"/>
</dbReference>
<feature type="transmembrane region" description="Helical" evidence="5">
    <location>
        <begin position="192"/>
        <end position="213"/>
    </location>
</feature>
<accession>A0A158Q661</accession>
<keyword evidence="3 5" id="KW-1133">Transmembrane helix</keyword>
<feature type="transmembrane region" description="Helical" evidence="5">
    <location>
        <begin position="15"/>
        <end position="37"/>
    </location>
</feature>
<evidence type="ECO:0000313" key="9">
    <source>
        <dbReference type="Proteomes" id="UP000274756"/>
    </source>
</evidence>
<dbReference type="Pfam" id="PF00083">
    <property type="entry name" value="Sugar_tr"/>
    <property type="match status" value="1"/>
</dbReference>
<name>A0A158Q661_DRAME</name>
<proteinExistence type="predicted"/>
<dbReference type="PROSITE" id="PS50850">
    <property type="entry name" value="MFS"/>
    <property type="match status" value="1"/>
</dbReference>
<dbReference type="STRING" id="318479.A0A158Q661"/>
<comment type="subcellular location">
    <subcellularLocation>
        <location evidence="1">Membrane</location>
        <topology evidence="1">Multi-pass membrane protein</topology>
    </subcellularLocation>
</comment>
<feature type="domain" description="Major facilitator superfamily (MFS) profile" evidence="6">
    <location>
        <begin position="88"/>
        <end position="452"/>
    </location>
</feature>
<dbReference type="InterPro" id="IPR036259">
    <property type="entry name" value="MFS_trans_sf"/>
</dbReference>
<protein>
    <submittedName>
        <fullName evidence="10">MFS domain-containing protein</fullName>
    </submittedName>
</protein>
<reference evidence="10" key="1">
    <citation type="submission" date="2016-04" db="UniProtKB">
        <authorList>
            <consortium name="WormBaseParasite"/>
        </authorList>
    </citation>
    <scope>IDENTIFICATION</scope>
</reference>
<evidence type="ECO:0000256" key="3">
    <source>
        <dbReference type="ARBA" id="ARBA00022989"/>
    </source>
</evidence>
<feature type="transmembrane region" description="Helical" evidence="5">
    <location>
        <begin position="370"/>
        <end position="391"/>
    </location>
</feature>
<evidence type="ECO:0000256" key="1">
    <source>
        <dbReference type="ARBA" id="ARBA00004141"/>
    </source>
</evidence>
<keyword evidence="9" id="KW-1185">Reference proteome</keyword>
<dbReference type="Proteomes" id="UP000038040">
    <property type="component" value="Unplaced"/>
</dbReference>
<keyword evidence="2 5" id="KW-0812">Transmembrane</keyword>
<feature type="transmembrane region" description="Helical" evidence="5">
    <location>
        <begin position="253"/>
        <end position="271"/>
    </location>
</feature>
<feature type="transmembrane region" description="Helical" evidence="5">
    <location>
        <begin position="398"/>
        <end position="417"/>
    </location>
</feature>
<evidence type="ECO:0000256" key="4">
    <source>
        <dbReference type="ARBA" id="ARBA00023136"/>
    </source>
</evidence>
<dbReference type="EMBL" id="UYYG01000088">
    <property type="protein sequence ID" value="VDN52937.1"/>
    <property type="molecule type" value="Genomic_DNA"/>
</dbReference>
<evidence type="ECO:0000313" key="10">
    <source>
        <dbReference type="WBParaSite" id="DME_0000917301-mRNA-1"/>
    </source>
</evidence>
<dbReference type="OrthoDB" id="3936150at2759"/>
<dbReference type="SUPFAM" id="SSF103473">
    <property type="entry name" value="MFS general substrate transporter"/>
    <property type="match status" value="1"/>
</dbReference>
<dbReference type="Proteomes" id="UP000274756">
    <property type="component" value="Unassembled WGS sequence"/>
</dbReference>
<dbReference type="Gene3D" id="1.20.1250.20">
    <property type="entry name" value="MFS general substrate transporter like domains"/>
    <property type="match status" value="1"/>
</dbReference>
<feature type="transmembrane region" description="Helical" evidence="5">
    <location>
        <begin position="225"/>
        <end position="247"/>
    </location>
</feature>
<evidence type="ECO:0000256" key="5">
    <source>
        <dbReference type="SAM" id="Phobius"/>
    </source>
</evidence>
<dbReference type="GO" id="GO:0022857">
    <property type="term" value="F:transmembrane transporter activity"/>
    <property type="evidence" value="ECO:0007669"/>
    <property type="project" value="InterPro"/>
</dbReference>
<sequence length="452" mass="51395">MDFDSFLAEVGDFGIYQTVLFFLICLPASLPSAFSAFNQPFVVGEPVHNCKFPTNREDLKPIAVYIDFIGNLKDDLSCWQYNETEVDLLKNLSIEDFKEARKELKLIPCQYGWDYDNSTYINTLVTEFNLVCDQKNLIDLTGTAFYIGSFIGNIVFGHVADKFGRRVSFFIILLTLVVFGSANAFAPNIESFIALRFLTGLPFPALFQIPFIISIEFMGESGRVFCGLMIDAFFGLAMVLLGLLAMFVRRWRLLIFLCNAPFVILFSYYLFLPESPRWLASVGRFSEAKTVLSKIAKANGKKDVDVHELILQMERNRYSIGDTKEHTLYDLFRTPNLRKKTLIVTYIWFVNAAVYNCMTLNISNLPVNDYVSFIINGAVELPAYFIIWPLLSLIGRRWSLASSMLLAGIACVSTMFAPPTTSNFNLIYKVNIAKLWNISNLFWLNLYAIPLS</sequence>
<dbReference type="InterPro" id="IPR005828">
    <property type="entry name" value="MFS_sugar_transport-like"/>
</dbReference>
<organism evidence="8 10">
    <name type="scientific">Dracunculus medinensis</name>
    <name type="common">Guinea worm</name>
    <dbReference type="NCBI Taxonomy" id="318479"/>
    <lineage>
        <taxon>Eukaryota</taxon>
        <taxon>Metazoa</taxon>
        <taxon>Ecdysozoa</taxon>
        <taxon>Nematoda</taxon>
        <taxon>Chromadorea</taxon>
        <taxon>Rhabditida</taxon>
        <taxon>Spirurina</taxon>
        <taxon>Dracunculoidea</taxon>
        <taxon>Dracunculidae</taxon>
        <taxon>Dracunculus</taxon>
    </lineage>
</organism>
<dbReference type="InterPro" id="IPR020846">
    <property type="entry name" value="MFS_dom"/>
</dbReference>
<dbReference type="WBParaSite" id="DME_0000917301-mRNA-1">
    <property type="protein sequence ID" value="DME_0000917301-mRNA-1"/>
    <property type="gene ID" value="DME_0000917301"/>
</dbReference>
<feature type="transmembrane region" description="Helical" evidence="5">
    <location>
        <begin position="343"/>
        <end position="364"/>
    </location>
</feature>
<dbReference type="PANTHER" id="PTHR24064">
    <property type="entry name" value="SOLUTE CARRIER FAMILY 22 MEMBER"/>
    <property type="match status" value="1"/>
</dbReference>
<evidence type="ECO:0000259" key="6">
    <source>
        <dbReference type="PROSITE" id="PS50850"/>
    </source>
</evidence>
<gene>
    <name evidence="7" type="ORF">DME_LOCUS2910</name>
</gene>
<evidence type="ECO:0000313" key="7">
    <source>
        <dbReference type="EMBL" id="VDN52937.1"/>
    </source>
</evidence>
<dbReference type="AlphaFoldDB" id="A0A158Q661"/>
<evidence type="ECO:0000313" key="8">
    <source>
        <dbReference type="Proteomes" id="UP000038040"/>
    </source>
</evidence>
<reference evidence="7 9" key="2">
    <citation type="submission" date="2018-11" db="EMBL/GenBank/DDBJ databases">
        <authorList>
            <consortium name="Pathogen Informatics"/>
        </authorList>
    </citation>
    <scope>NUCLEOTIDE SEQUENCE [LARGE SCALE GENOMIC DNA]</scope>
</reference>
<evidence type="ECO:0000256" key="2">
    <source>
        <dbReference type="ARBA" id="ARBA00022692"/>
    </source>
</evidence>